<evidence type="ECO:0000256" key="4">
    <source>
        <dbReference type="SAM" id="Phobius"/>
    </source>
</evidence>
<dbReference type="AlphaFoldDB" id="A0A059FN19"/>
<evidence type="ECO:0000313" key="6">
    <source>
        <dbReference type="EMBL" id="KCZ91936.1"/>
    </source>
</evidence>
<keyword evidence="2 6" id="KW-0808">Transferase</keyword>
<dbReference type="InterPro" id="IPR002123">
    <property type="entry name" value="Plipid/glycerol_acylTrfase"/>
</dbReference>
<dbReference type="Pfam" id="PF01553">
    <property type="entry name" value="Acyltransferase"/>
    <property type="match status" value="1"/>
</dbReference>
<dbReference type="CDD" id="cd07989">
    <property type="entry name" value="LPLAT_AGPAT-like"/>
    <property type="match status" value="1"/>
</dbReference>
<evidence type="ECO:0000256" key="3">
    <source>
        <dbReference type="ARBA" id="ARBA00023315"/>
    </source>
</evidence>
<proteinExistence type="predicted"/>
<feature type="transmembrane region" description="Helical" evidence="4">
    <location>
        <begin position="6"/>
        <end position="30"/>
    </location>
</feature>
<dbReference type="SMART" id="SM00563">
    <property type="entry name" value="PlsC"/>
    <property type="match status" value="1"/>
</dbReference>
<evidence type="ECO:0000256" key="1">
    <source>
        <dbReference type="ARBA" id="ARBA00005189"/>
    </source>
</evidence>
<feature type="domain" description="Phospholipid/glycerol acyltransferase" evidence="5">
    <location>
        <begin position="71"/>
        <end position="186"/>
    </location>
</feature>
<keyword evidence="4" id="KW-1133">Transmembrane helix</keyword>
<evidence type="ECO:0000256" key="2">
    <source>
        <dbReference type="ARBA" id="ARBA00022679"/>
    </source>
</evidence>
<dbReference type="GO" id="GO:0006654">
    <property type="term" value="P:phosphatidic acid biosynthetic process"/>
    <property type="evidence" value="ECO:0007669"/>
    <property type="project" value="TreeGrafter"/>
</dbReference>
<keyword evidence="4" id="KW-0472">Membrane</keyword>
<dbReference type="RefSeq" id="WP_011648360.1">
    <property type="nucleotide sequence ID" value="NZ_ARYI01000010.1"/>
</dbReference>
<dbReference type="OrthoDB" id="5290997at2"/>
<keyword evidence="7" id="KW-1185">Reference proteome</keyword>
<gene>
    <name evidence="6" type="ORF">HHI_11924</name>
</gene>
<dbReference type="PATRIC" id="fig|1280951.3.peg.2402"/>
<name>A0A059FN19_9PROT</name>
<dbReference type="PANTHER" id="PTHR10434">
    <property type="entry name" value="1-ACYL-SN-GLYCEROL-3-PHOSPHATE ACYLTRANSFERASE"/>
    <property type="match status" value="1"/>
</dbReference>
<reference evidence="6 7" key="1">
    <citation type="submission" date="2013-04" db="EMBL/GenBank/DDBJ databases">
        <title>Hyphomonas hirschiana VP5 Genome Sequencing.</title>
        <authorList>
            <person name="Lai Q."/>
            <person name="Shao Z."/>
        </authorList>
    </citation>
    <scope>NUCLEOTIDE SEQUENCE [LARGE SCALE GENOMIC DNA]</scope>
    <source>
        <strain evidence="6 7">VP5</strain>
    </source>
</reference>
<sequence>MTALRSYLFVAWLYGWMAICGILYLPTLVLPRKVAQRAIRLYAQIIRVGLKLICNIETEIRGREHLPEGPYIYAGKHHCMLDIFIPFIVCDDPAIIMKQELLFYPFLGWYALKTHMIPIDRAGTAKTLKKMVASAKDRAGKGRTVVIFPEGTRTAPYSAPAYQPAGISAINKALELPVVPVATNAGLCWRGRGTRRTPGKIIYEILPAIPAGLDRKALMPRLETALETASNRLLEEGAAVQKEKLG</sequence>
<keyword evidence="3 6" id="KW-0012">Acyltransferase</keyword>
<dbReference type="Proteomes" id="UP000025061">
    <property type="component" value="Unassembled WGS sequence"/>
</dbReference>
<accession>A0A059FN19</accession>
<dbReference type="SUPFAM" id="SSF69593">
    <property type="entry name" value="Glycerol-3-phosphate (1)-acyltransferase"/>
    <property type="match status" value="1"/>
</dbReference>
<dbReference type="GO" id="GO:0003841">
    <property type="term" value="F:1-acylglycerol-3-phosphate O-acyltransferase activity"/>
    <property type="evidence" value="ECO:0007669"/>
    <property type="project" value="TreeGrafter"/>
</dbReference>
<comment type="pathway">
    <text evidence="1">Lipid metabolism.</text>
</comment>
<protein>
    <submittedName>
        <fullName evidence="6">Putative 1-acyl-sn-glycerol-3-phosphate acyltransferase</fullName>
    </submittedName>
</protein>
<dbReference type="EMBL" id="ARYI01000010">
    <property type="protein sequence ID" value="KCZ91936.1"/>
    <property type="molecule type" value="Genomic_DNA"/>
</dbReference>
<evidence type="ECO:0000313" key="7">
    <source>
        <dbReference type="Proteomes" id="UP000025061"/>
    </source>
</evidence>
<keyword evidence="4" id="KW-0812">Transmembrane</keyword>
<organism evidence="6 7">
    <name type="scientific">Hyphomonas hirschiana VP5</name>
    <dbReference type="NCBI Taxonomy" id="1280951"/>
    <lineage>
        <taxon>Bacteria</taxon>
        <taxon>Pseudomonadati</taxon>
        <taxon>Pseudomonadota</taxon>
        <taxon>Alphaproteobacteria</taxon>
        <taxon>Hyphomonadales</taxon>
        <taxon>Hyphomonadaceae</taxon>
        <taxon>Hyphomonas</taxon>
    </lineage>
</organism>
<dbReference type="PANTHER" id="PTHR10434:SF40">
    <property type="entry name" value="1-ACYL-SN-GLYCEROL-3-PHOSPHATE ACYLTRANSFERASE"/>
    <property type="match status" value="1"/>
</dbReference>
<comment type="caution">
    <text evidence="6">The sequence shown here is derived from an EMBL/GenBank/DDBJ whole genome shotgun (WGS) entry which is preliminary data.</text>
</comment>
<evidence type="ECO:0000259" key="5">
    <source>
        <dbReference type="SMART" id="SM00563"/>
    </source>
</evidence>